<proteinExistence type="predicted"/>
<organism evidence="2 3">
    <name type="scientific">Levilactobacillus angrenensis</name>
    <dbReference type="NCBI Taxonomy" id="2486020"/>
    <lineage>
        <taxon>Bacteria</taxon>
        <taxon>Bacillati</taxon>
        <taxon>Bacillota</taxon>
        <taxon>Bacilli</taxon>
        <taxon>Lactobacillales</taxon>
        <taxon>Lactobacillaceae</taxon>
        <taxon>Levilactobacillus</taxon>
    </lineage>
</organism>
<keyword evidence="1" id="KW-0732">Signal</keyword>
<evidence type="ECO:0000256" key="1">
    <source>
        <dbReference type="SAM" id="SignalP"/>
    </source>
</evidence>
<evidence type="ECO:0000313" key="2">
    <source>
        <dbReference type="EMBL" id="MFC6289774.1"/>
    </source>
</evidence>
<reference evidence="3" key="1">
    <citation type="journal article" date="2019" name="Int. J. Syst. Evol. Microbiol.">
        <title>The Global Catalogue of Microorganisms (GCM) 10K type strain sequencing project: providing services to taxonomists for standard genome sequencing and annotation.</title>
        <authorList>
            <consortium name="The Broad Institute Genomics Platform"/>
            <consortium name="The Broad Institute Genome Sequencing Center for Infectious Disease"/>
            <person name="Wu L."/>
            <person name="Ma J."/>
        </authorList>
    </citation>
    <scope>NUCLEOTIDE SEQUENCE [LARGE SCALE GENOMIC DNA]</scope>
    <source>
        <strain evidence="3">CCM 8893</strain>
    </source>
</reference>
<dbReference type="EMBL" id="JBHSSO010000016">
    <property type="protein sequence ID" value="MFC6289774.1"/>
    <property type="molecule type" value="Genomic_DNA"/>
</dbReference>
<evidence type="ECO:0008006" key="4">
    <source>
        <dbReference type="Google" id="ProtNLM"/>
    </source>
</evidence>
<sequence length="166" mass="19050">MKLTNWVALALLVGATGAMSPVTAQAKHKTSLATFPRALRGTWYQDVGKVGGYHYYNGVRFTKHKFYFLANMTKNFVGSPLHARKLPVKETKKHMDWVYATKKKGLIRVEPWTNQITLPLAGYYRHATIKRKGKKVKVVQEVSANGKRVNYQYYATKKLARQFKTR</sequence>
<feature type="chain" id="PRO_5045535811" description="Extracellular protein" evidence="1">
    <location>
        <begin position="27"/>
        <end position="166"/>
    </location>
</feature>
<name>A0ABW1U867_9LACO</name>
<dbReference type="Proteomes" id="UP001596258">
    <property type="component" value="Unassembled WGS sequence"/>
</dbReference>
<comment type="caution">
    <text evidence="2">The sequence shown here is derived from an EMBL/GenBank/DDBJ whole genome shotgun (WGS) entry which is preliminary data.</text>
</comment>
<feature type="signal peptide" evidence="1">
    <location>
        <begin position="1"/>
        <end position="26"/>
    </location>
</feature>
<dbReference type="RefSeq" id="WP_125574662.1">
    <property type="nucleotide sequence ID" value="NZ_JBHSSO010000016.1"/>
</dbReference>
<protein>
    <recommendedName>
        <fullName evidence="4">Extracellular protein</fullName>
    </recommendedName>
</protein>
<evidence type="ECO:0000313" key="3">
    <source>
        <dbReference type="Proteomes" id="UP001596258"/>
    </source>
</evidence>
<accession>A0ABW1U867</accession>
<gene>
    <name evidence="2" type="ORF">ACFP1M_06105</name>
</gene>
<keyword evidence="3" id="KW-1185">Reference proteome</keyword>